<name>A0AB40AXA0_DIOCR</name>
<dbReference type="InterPro" id="IPR006840">
    <property type="entry name" value="ChaC"/>
</dbReference>
<sequence length="82" mass="9566">MDKDELLKMVLWVFSYGSLVWNPGFNFDERIVGYNKDYRRAFNIACINHRGTLHPARTCTLEAKKGAICLSRGYGQMRRIHD</sequence>
<dbReference type="RefSeq" id="XP_039119412.1">
    <property type="nucleotide sequence ID" value="XM_039263478.1"/>
</dbReference>
<dbReference type="RefSeq" id="XP_039119409.1">
    <property type="nucleotide sequence ID" value="XM_039263475.1"/>
</dbReference>
<dbReference type="GO" id="GO:0061928">
    <property type="term" value="F:glutathione specific gamma-glutamylcyclotransferase activity"/>
    <property type="evidence" value="ECO:0007669"/>
    <property type="project" value="InterPro"/>
</dbReference>
<evidence type="ECO:0000313" key="6">
    <source>
        <dbReference type="RefSeq" id="XP_039119410.1"/>
    </source>
</evidence>
<accession>A0AB40AXA0</accession>
<keyword evidence="2" id="KW-1185">Reference proteome</keyword>
<dbReference type="PANTHER" id="PTHR12192">
    <property type="entry name" value="CATION TRANSPORT PROTEIN CHAC-RELATED"/>
    <property type="match status" value="1"/>
</dbReference>
<dbReference type="RefSeq" id="XP_039119407.1">
    <property type="nucleotide sequence ID" value="XM_039263473.1"/>
</dbReference>
<dbReference type="PANTHER" id="PTHR12192:SF19">
    <property type="entry name" value="GAMMA-GLUTAMYLCYCLOTRANSFERASE 2-2"/>
    <property type="match status" value="1"/>
</dbReference>
<organism evidence="2 5">
    <name type="scientific">Dioscorea cayennensis subsp. rotundata</name>
    <name type="common">White Guinea yam</name>
    <name type="synonym">Dioscorea rotundata</name>
    <dbReference type="NCBI Taxonomy" id="55577"/>
    <lineage>
        <taxon>Eukaryota</taxon>
        <taxon>Viridiplantae</taxon>
        <taxon>Streptophyta</taxon>
        <taxon>Embryophyta</taxon>
        <taxon>Tracheophyta</taxon>
        <taxon>Spermatophyta</taxon>
        <taxon>Magnoliopsida</taxon>
        <taxon>Liliopsida</taxon>
        <taxon>Dioscoreales</taxon>
        <taxon>Dioscoreaceae</taxon>
        <taxon>Dioscorea</taxon>
    </lineage>
</organism>
<reference evidence="3 4" key="1">
    <citation type="submission" date="2025-04" db="UniProtKB">
        <authorList>
            <consortium name="RefSeq"/>
        </authorList>
    </citation>
    <scope>IDENTIFICATION</scope>
</reference>
<evidence type="ECO:0000313" key="5">
    <source>
        <dbReference type="RefSeq" id="XP_039119409.1"/>
    </source>
</evidence>
<dbReference type="GO" id="GO:0006751">
    <property type="term" value="P:glutathione catabolic process"/>
    <property type="evidence" value="ECO:0007669"/>
    <property type="project" value="InterPro"/>
</dbReference>
<dbReference type="RefSeq" id="XP_039119406.1">
    <property type="nucleotide sequence ID" value="XM_039263472.1"/>
</dbReference>
<dbReference type="RefSeq" id="XP_039119411.1">
    <property type="nucleotide sequence ID" value="XM_039263477.1"/>
</dbReference>
<evidence type="ECO:0000313" key="4">
    <source>
        <dbReference type="RefSeq" id="XP_039119407.1"/>
    </source>
</evidence>
<gene>
    <name evidence="3 4 5 6 7 8" type="primary">LOC120255714</name>
</gene>
<evidence type="ECO:0000313" key="2">
    <source>
        <dbReference type="Proteomes" id="UP001515500"/>
    </source>
</evidence>
<evidence type="ECO:0000313" key="3">
    <source>
        <dbReference type="RefSeq" id="XP_039119406.1"/>
    </source>
</evidence>
<dbReference type="GeneID" id="120255714"/>
<evidence type="ECO:0000313" key="7">
    <source>
        <dbReference type="RefSeq" id="XP_039119411.1"/>
    </source>
</evidence>
<dbReference type="AlphaFoldDB" id="A0AB40AXA0"/>
<dbReference type="RefSeq" id="XP_039119410.1">
    <property type="nucleotide sequence ID" value="XM_039263476.1"/>
</dbReference>
<evidence type="ECO:0000313" key="8">
    <source>
        <dbReference type="RefSeq" id="XP_039119412.1"/>
    </source>
</evidence>
<evidence type="ECO:0000256" key="1">
    <source>
        <dbReference type="ARBA" id="ARBA00023239"/>
    </source>
</evidence>
<dbReference type="Proteomes" id="UP001515500">
    <property type="component" value="Unplaced"/>
</dbReference>
<proteinExistence type="predicted"/>
<dbReference type="Pfam" id="PF04752">
    <property type="entry name" value="ChaC"/>
    <property type="match status" value="1"/>
</dbReference>
<protein>
    <submittedName>
        <fullName evidence="3 4">Gamma-glutamylcyclotransferase 2-1-like isoform X1</fullName>
    </submittedName>
</protein>
<keyword evidence="1" id="KW-0456">Lyase</keyword>
<dbReference type="GO" id="GO:0005737">
    <property type="term" value="C:cytoplasm"/>
    <property type="evidence" value="ECO:0007669"/>
    <property type="project" value="TreeGrafter"/>
</dbReference>